<evidence type="ECO:0000313" key="2">
    <source>
        <dbReference type="Proteomes" id="UP001164632"/>
    </source>
</evidence>
<protein>
    <submittedName>
        <fullName evidence="1">Folate-binding protein YgfZ</fullName>
    </submittedName>
</protein>
<name>A0AA47E3Z5_9GAMM</name>
<dbReference type="RefSeq" id="WP_267932347.1">
    <property type="nucleotide sequence ID" value="NZ_CP113257.1"/>
</dbReference>
<dbReference type="InterPro" id="IPR017703">
    <property type="entry name" value="YgfZ/GCV_T_CS"/>
</dbReference>
<dbReference type="PANTHER" id="PTHR22602">
    <property type="entry name" value="TRANSFERASE CAF17, MITOCHONDRIAL-RELATED"/>
    <property type="match status" value="1"/>
</dbReference>
<dbReference type="Gene3D" id="3.30.70.1630">
    <property type="match status" value="1"/>
</dbReference>
<dbReference type="EMBL" id="CP113257">
    <property type="protein sequence ID" value="WAE53747.1"/>
    <property type="molecule type" value="Genomic_DNA"/>
</dbReference>
<dbReference type="NCBIfam" id="TIGR03317">
    <property type="entry name" value="ygfZ_signature"/>
    <property type="match status" value="1"/>
</dbReference>
<gene>
    <name evidence="1" type="ORF">OSV15_06015</name>
</gene>
<dbReference type="Proteomes" id="UP001164632">
    <property type="component" value="Chromosome"/>
</dbReference>
<dbReference type="Gene3D" id="3.30.70.1400">
    <property type="entry name" value="Aminomethyltransferase beta-barrel domains"/>
    <property type="match status" value="1"/>
</dbReference>
<dbReference type="AlphaFoldDB" id="A0AA47E3Z5"/>
<dbReference type="GO" id="GO:0016226">
    <property type="term" value="P:iron-sulfur cluster assembly"/>
    <property type="evidence" value="ECO:0007669"/>
    <property type="project" value="TreeGrafter"/>
</dbReference>
<dbReference type="SUPFAM" id="SSF103025">
    <property type="entry name" value="Folate-binding domain"/>
    <property type="match status" value="1"/>
</dbReference>
<proteinExistence type="predicted"/>
<accession>A0AA47E3Z5</accession>
<dbReference type="SUPFAM" id="SSF101790">
    <property type="entry name" value="Aminomethyltransferase beta-barrel domain"/>
    <property type="match status" value="1"/>
</dbReference>
<dbReference type="PANTHER" id="PTHR22602:SF0">
    <property type="entry name" value="TRANSFERASE CAF17, MITOCHONDRIAL-RELATED"/>
    <property type="match status" value="1"/>
</dbReference>
<dbReference type="Gene3D" id="2.40.30.160">
    <property type="match status" value="1"/>
</dbReference>
<sequence length="314" mass="34382">MTDTAYFCVLSHEGVLAVRGPDASKFLQGQLTCNLNYLNAETSSLGARCTPKGRMQSSFRIVSDDDGFLLAMASELLQSQQADLSKYAVFSKSRLSDESSRWCRYGLFGGDGALVSLGLDLPQNPDSVVRGTGLIAIRLHDGRAELWASDEAEQVRSRLSAQLKEAALDRWLLDQIRAGIGQIFASTRDLFIPQMINLQALGGVSFKKGCYTGQEIVARMQYLGKLKRRLYRLATRGEPDELPAPGIELFSPVHGSSVGEVVLAATSTDRIELLAVVQEDAVADGRLYLGSPDGLPLELLELPYNLDPDREIQR</sequence>
<organism evidence="1 2">
    <name type="scientific">Stutzerimonas frequens</name>
    <dbReference type="NCBI Taxonomy" id="2968969"/>
    <lineage>
        <taxon>Bacteria</taxon>
        <taxon>Pseudomonadati</taxon>
        <taxon>Pseudomonadota</taxon>
        <taxon>Gammaproteobacteria</taxon>
        <taxon>Pseudomonadales</taxon>
        <taxon>Pseudomonadaceae</taxon>
        <taxon>Stutzerimonas</taxon>
    </lineage>
</organism>
<dbReference type="InterPro" id="IPR045179">
    <property type="entry name" value="YgfZ/GcvT"/>
</dbReference>
<dbReference type="InterPro" id="IPR029043">
    <property type="entry name" value="GcvT/YgfZ_C"/>
</dbReference>
<reference evidence="1" key="1">
    <citation type="submission" date="2022-11" db="EMBL/GenBank/DDBJ databases">
        <title>Genomic of Pseudomonas TF18.</title>
        <authorList>
            <person name="Liu T."/>
        </authorList>
    </citation>
    <scope>NUCLEOTIDE SEQUENCE</scope>
    <source>
        <strain evidence="1">TF18</strain>
    </source>
</reference>
<evidence type="ECO:0000313" key="1">
    <source>
        <dbReference type="EMBL" id="WAE53747.1"/>
    </source>
</evidence>